<dbReference type="PANTHER" id="PTHR23405">
    <property type="entry name" value="MAINTENANCE OF KILLER 16 MAK16 PROTEIN-RELATED"/>
    <property type="match status" value="1"/>
</dbReference>
<protein>
    <submittedName>
        <fullName evidence="3">Uncharacterized protein</fullName>
    </submittedName>
</protein>
<sequence>MDERAHMPKNLWERVKLPRNYEKALETIDNNLLYWPKEMITTPRRDIKRESRREEKVVKVAVLDKKVISLVGEDDMGAEIRSVNSKPQRLKV</sequence>
<evidence type="ECO:0000256" key="1">
    <source>
        <dbReference type="ARBA" id="ARBA00004123"/>
    </source>
</evidence>
<reference evidence="3 4" key="1">
    <citation type="submission" date="2021-05" db="EMBL/GenBank/DDBJ databases">
        <title>Genome Assembly of Synthetic Allotetraploid Brassica napus Reveals Homoeologous Exchanges between Subgenomes.</title>
        <authorList>
            <person name="Davis J.T."/>
        </authorList>
    </citation>
    <scope>NUCLEOTIDE SEQUENCE [LARGE SCALE GENOMIC DNA]</scope>
    <source>
        <strain evidence="4">cv. Da-Ae</strain>
        <tissue evidence="3">Seedling</tissue>
    </source>
</reference>
<proteinExistence type="predicted"/>
<dbReference type="EMBL" id="JAGKQM010000014">
    <property type="protein sequence ID" value="KAH0883612.1"/>
    <property type="molecule type" value="Genomic_DNA"/>
</dbReference>
<gene>
    <name evidence="3" type="ORF">HID58_059708</name>
</gene>
<keyword evidence="4" id="KW-1185">Reference proteome</keyword>
<name>A0ABQ7ZU73_BRANA</name>
<accession>A0ABQ7ZU73</accession>
<evidence type="ECO:0000313" key="3">
    <source>
        <dbReference type="EMBL" id="KAH0883612.1"/>
    </source>
</evidence>
<dbReference type="Proteomes" id="UP000824890">
    <property type="component" value="Unassembled WGS sequence"/>
</dbReference>
<comment type="subcellular location">
    <subcellularLocation>
        <location evidence="1">Nucleus</location>
    </subcellularLocation>
</comment>
<comment type="caution">
    <text evidence="3">The sequence shown here is derived from an EMBL/GenBank/DDBJ whole genome shotgun (WGS) entry which is preliminary data.</text>
</comment>
<keyword evidence="2" id="KW-0539">Nucleus</keyword>
<dbReference type="PANTHER" id="PTHR23405:SF14">
    <property type="entry name" value="PROTEIN MAK16 HOMOLOG"/>
    <property type="match status" value="1"/>
</dbReference>
<evidence type="ECO:0000256" key="2">
    <source>
        <dbReference type="ARBA" id="ARBA00023242"/>
    </source>
</evidence>
<organism evidence="3 4">
    <name type="scientific">Brassica napus</name>
    <name type="common">Rape</name>
    <dbReference type="NCBI Taxonomy" id="3708"/>
    <lineage>
        <taxon>Eukaryota</taxon>
        <taxon>Viridiplantae</taxon>
        <taxon>Streptophyta</taxon>
        <taxon>Embryophyta</taxon>
        <taxon>Tracheophyta</taxon>
        <taxon>Spermatophyta</taxon>
        <taxon>Magnoliopsida</taxon>
        <taxon>eudicotyledons</taxon>
        <taxon>Gunneridae</taxon>
        <taxon>Pentapetalae</taxon>
        <taxon>rosids</taxon>
        <taxon>malvids</taxon>
        <taxon>Brassicales</taxon>
        <taxon>Brassicaceae</taxon>
        <taxon>Brassiceae</taxon>
        <taxon>Brassica</taxon>
    </lineage>
</organism>
<evidence type="ECO:0000313" key="4">
    <source>
        <dbReference type="Proteomes" id="UP000824890"/>
    </source>
</evidence>